<dbReference type="Proteomes" id="UP000675664">
    <property type="component" value="Unassembled WGS sequence"/>
</dbReference>
<reference evidence="3" key="2">
    <citation type="submission" date="2021-04" db="EMBL/GenBank/DDBJ databases">
        <authorList>
            <person name="Liu J."/>
        </authorList>
    </citation>
    <scope>NUCLEOTIDE SEQUENCE</scope>
    <source>
        <strain evidence="3">BAD-6</strain>
    </source>
</reference>
<proteinExistence type="predicted"/>
<gene>
    <name evidence="3" type="ORF">KCX82_08970</name>
</gene>
<evidence type="ECO:0000259" key="1">
    <source>
        <dbReference type="Pfam" id="PF01643"/>
    </source>
</evidence>
<comment type="caution">
    <text evidence="3">The sequence shown here is derived from an EMBL/GenBank/DDBJ whole genome shotgun (WGS) entry which is preliminary data.</text>
</comment>
<dbReference type="AlphaFoldDB" id="A0A8J7W1V6"/>
<dbReference type="Pfam" id="PF01643">
    <property type="entry name" value="Acyl-ACP_TE"/>
    <property type="match status" value="1"/>
</dbReference>
<evidence type="ECO:0008006" key="5">
    <source>
        <dbReference type="Google" id="ProtNLM"/>
    </source>
</evidence>
<dbReference type="GO" id="GO:0016790">
    <property type="term" value="F:thiolester hydrolase activity"/>
    <property type="evidence" value="ECO:0007669"/>
    <property type="project" value="InterPro"/>
</dbReference>
<sequence length="244" mass="28768">MKAEKDCTYELEATVSLFNQYLQLKPYAYQTLFEQMIERHLTDFSANVETTMKYGMAWALISMSVEIEAPITSGMMLYGSTWYSQHRGPYFRRELVFKNREGKVIFKGSSHSVLLDIEKRTVYRKKEAPFRMPEPHEFFMTEASPSLKDERDYTPTEKRRVHPSHIDCLGHVNNCRYVEFAYDSFTSKEQEDLINLKRMDIYFSSELRDGDAFTVEKAYDGNRIFFRGCNNTKDDVSFHIVMDF</sequence>
<evidence type="ECO:0000313" key="4">
    <source>
        <dbReference type="Proteomes" id="UP000675664"/>
    </source>
</evidence>
<dbReference type="GO" id="GO:0006633">
    <property type="term" value="P:fatty acid biosynthetic process"/>
    <property type="evidence" value="ECO:0007669"/>
    <property type="project" value="InterPro"/>
</dbReference>
<dbReference type="SUPFAM" id="SSF54637">
    <property type="entry name" value="Thioesterase/thiol ester dehydrase-isomerase"/>
    <property type="match status" value="2"/>
</dbReference>
<dbReference type="EMBL" id="JAGSND010000005">
    <property type="protein sequence ID" value="MBR0598003.1"/>
    <property type="molecule type" value="Genomic_DNA"/>
</dbReference>
<name>A0A8J7W1V6_9FIRM</name>
<dbReference type="Pfam" id="PF20791">
    <property type="entry name" value="Acyl-ACP_TE_C"/>
    <property type="match status" value="1"/>
</dbReference>
<dbReference type="InterPro" id="IPR002864">
    <property type="entry name" value="Acyl-ACP_thioesterase_NHD"/>
</dbReference>
<dbReference type="Gene3D" id="3.10.129.10">
    <property type="entry name" value="Hotdog Thioesterase"/>
    <property type="match status" value="1"/>
</dbReference>
<feature type="domain" description="Acyl-ACP thioesterase N-terminal hotdog" evidence="1">
    <location>
        <begin position="18"/>
        <end position="124"/>
    </location>
</feature>
<evidence type="ECO:0000259" key="2">
    <source>
        <dbReference type="Pfam" id="PF20791"/>
    </source>
</evidence>
<dbReference type="InterPro" id="IPR049427">
    <property type="entry name" value="Acyl-ACP_TE_C"/>
</dbReference>
<dbReference type="InterPro" id="IPR029069">
    <property type="entry name" value="HotDog_dom_sf"/>
</dbReference>
<protein>
    <recommendedName>
        <fullName evidence="5">Acyl-ACP thioesterase</fullName>
    </recommendedName>
</protein>
<accession>A0A8J7W1V6</accession>
<dbReference type="RefSeq" id="WP_227018135.1">
    <property type="nucleotide sequence ID" value="NZ_JAGSND010000005.1"/>
</dbReference>
<organism evidence="3 4">
    <name type="scientific">Sinanaerobacter chloroacetimidivorans</name>
    <dbReference type="NCBI Taxonomy" id="2818044"/>
    <lineage>
        <taxon>Bacteria</taxon>
        <taxon>Bacillati</taxon>
        <taxon>Bacillota</taxon>
        <taxon>Clostridia</taxon>
        <taxon>Peptostreptococcales</taxon>
        <taxon>Anaerovoracaceae</taxon>
        <taxon>Sinanaerobacter</taxon>
    </lineage>
</organism>
<feature type="domain" description="Acyl-ACP thioesterase-like C-terminal" evidence="2">
    <location>
        <begin position="159"/>
        <end position="215"/>
    </location>
</feature>
<evidence type="ECO:0000313" key="3">
    <source>
        <dbReference type="EMBL" id="MBR0598003.1"/>
    </source>
</evidence>
<reference evidence="3" key="1">
    <citation type="submission" date="2021-04" db="EMBL/GenBank/DDBJ databases">
        <title>Sinoanaerobacter chloroacetimidivorans sp. nov., an obligate anaerobic bacterium isolated from anaerobic sludge.</title>
        <authorList>
            <person name="Bao Y."/>
        </authorList>
    </citation>
    <scope>NUCLEOTIDE SEQUENCE</scope>
    <source>
        <strain evidence="3">BAD-6</strain>
    </source>
</reference>
<keyword evidence="4" id="KW-1185">Reference proteome</keyword>